<keyword evidence="3" id="KW-1185">Reference proteome</keyword>
<evidence type="ECO:0000313" key="2">
    <source>
        <dbReference type="EMBL" id="CAL1544348.1"/>
    </source>
</evidence>
<accession>A0AAV2IBS8</accession>
<evidence type="ECO:0000256" key="1">
    <source>
        <dbReference type="SAM" id="Coils"/>
    </source>
</evidence>
<proteinExistence type="predicted"/>
<evidence type="ECO:0000313" key="3">
    <source>
        <dbReference type="Proteomes" id="UP001497497"/>
    </source>
</evidence>
<sequence length="350" mass="40069">MASRTQAQRFIKLINQQIDLLKGERKTVLEAVDEAVNQVQSEVDTWVNEGHVNQTTWAQMNNRIQQVINLFMTKSVEISDLEMKENESDLNQTSSAISNDSIIPGTTYARDEAQERTMMSSEDTRNKSGVDIPYITTTRFSILEEVVLSLKKTTEKIQEKQETVNKKIETLTSESLKSDKKFQERQAVMERSIRGVSSNVDHLLETVTNFNVKLNRLEEENKSVSVSMNELNEQISSVDACSNVAYMSIQDLSKSVESTNQHLNEMSDKMNQLEISMNLMTTQYREQFENMDNFNKDKVDDLIGMVCQLLSKRLAPLETLHETLNKKLILSKEHILKINCRDEEVAKISS</sequence>
<dbReference type="AlphaFoldDB" id="A0AAV2IBS8"/>
<feature type="coiled-coil region" evidence="1">
    <location>
        <begin position="200"/>
        <end position="283"/>
    </location>
</feature>
<keyword evidence="1" id="KW-0175">Coiled coil</keyword>
<feature type="coiled-coil region" evidence="1">
    <location>
        <begin position="143"/>
        <end position="174"/>
    </location>
</feature>
<dbReference type="Gene3D" id="1.10.287.950">
    <property type="entry name" value="Methyl-accepting chemotaxis protein"/>
    <property type="match status" value="1"/>
</dbReference>
<dbReference type="Proteomes" id="UP001497497">
    <property type="component" value="Unassembled WGS sequence"/>
</dbReference>
<protein>
    <submittedName>
        <fullName evidence="2">Uncharacterized protein</fullName>
    </submittedName>
</protein>
<dbReference type="EMBL" id="CAXITT010000616">
    <property type="protein sequence ID" value="CAL1544348.1"/>
    <property type="molecule type" value="Genomic_DNA"/>
</dbReference>
<gene>
    <name evidence="2" type="ORF">GSLYS_00017861001</name>
</gene>
<reference evidence="2 3" key="1">
    <citation type="submission" date="2024-04" db="EMBL/GenBank/DDBJ databases">
        <authorList>
            <consortium name="Genoscope - CEA"/>
            <person name="William W."/>
        </authorList>
    </citation>
    <scope>NUCLEOTIDE SEQUENCE [LARGE SCALE GENOMIC DNA]</scope>
</reference>
<organism evidence="2 3">
    <name type="scientific">Lymnaea stagnalis</name>
    <name type="common">Great pond snail</name>
    <name type="synonym">Helix stagnalis</name>
    <dbReference type="NCBI Taxonomy" id="6523"/>
    <lineage>
        <taxon>Eukaryota</taxon>
        <taxon>Metazoa</taxon>
        <taxon>Spiralia</taxon>
        <taxon>Lophotrochozoa</taxon>
        <taxon>Mollusca</taxon>
        <taxon>Gastropoda</taxon>
        <taxon>Heterobranchia</taxon>
        <taxon>Euthyneura</taxon>
        <taxon>Panpulmonata</taxon>
        <taxon>Hygrophila</taxon>
        <taxon>Lymnaeoidea</taxon>
        <taxon>Lymnaeidae</taxon>
        <taxon>Lymnaea</taxon>
    </lineage>
</organism>
<comment type="caution">
    <text evidence="2">The sequence shown here is derived from an EMBL/GenBank/DDBJ whole genome shotgun (WGS) entry which is preliminary data.</text>
</comment>
<name>A0AAV2IBS8_LYMST</name>